<reference evidence="1" key="1">
    <citation type="submission" date="2020-01" db="EMBL/GenBank/DDBJ databases">
        <title>Genome sequence of Kobresia littledalei, the first chromosome-level genome in the family Cyperaceae.</title>
        <authorList>
            <person name="Qu G."/>
        </authorList>
    </citation>
    <scope>NUCLEOTIDE SEQUENCE</scope>
    <source>
        <strain evidence="1">C.B.Clarke</strain>
        <tissue evidence="1">Leaf</tissue>
    </source>
</reference>
<gene>
    <name evidence="1" type="ORF">FCM35_KLT19771</name>
</gene>
<dbReference type="Proteomes" id="UP000623129">
    <property type="component" value="Unassembled WGS sequence"/>
</dbReference>
<name>A0A833VVX8_9POAL</name>
<evidence type="ECO:0000313" key="1">
    <source>
        <dbReference type="EMBL" id="KAF3335264.1"/>
    </source>
</evidence>
<evidence type="ECO:0000313" key="2">
    <source>
        <dbReference type="Proteomes" id="UP000623129"/>
    </source>
</evidence>
<accession>A0A833VVX8</accession>
<organism evidence="1 2">
    <name type="scientific">Carex littledalei</name>
    <dbReference type="NCBI Taxonomy" id="544730"/>
    <lineage>
        <taxon>Eukaryota</taxon>
        <taxon>Viridiplantae</taxon>
        <taxon>Streptophyta</taxon>
        <taxon>Embryophyta</taxon>
        <taxon>Tracheophyta</taxon>
        <taxon>Spermatophyta</taxon>
        <taxon>Magnoliopsida</taxon>
        <taxon>Liliopsida</taxon>
        <taxon>Poales</taxon>
        <taxon>Cyperaceae</taxon>
        <taxon>Cyperoideae</taxon>
        <taxon>Cariceae</taxon>
        <taxon>Carex</taxon>
        <taxon>Carex subgen. Euthyceras</taxon>
    </lineage>
</organism>
<dbReference type="EMBL" id="SWLB01000008">
    <property type="protein sequence ID" value="KAF3335264.1"/>
    <property type="molecule type" value="Genomic_DNA"/>
</dbReference>
<sequence length="84" mass="9338">MRSSTVRSTTSNLFSPSSALNPFFSCHLHGLRRNSPPAFHLLRPRHGSIANLFGVPASQAEVRDFIPPSCHSKDYLSFNLTIKL</sequence>
<protein>
    <submittedName>
        <fullName evidence="1">Uncharacterized protein</fullName>
    </submittedName>
</protein>
<comment type="caution">
    <text evidence="1">The sequence shown here is derived from an EMBL/GenBank/DDBJ whole genome shotgun (WGS) entry which is preliminary data.</text>
</comment>
<proteinExistence type="predicted"/>
<keyword evidence="2" id="KW-1185">Reference proteome</keyword>
<dbReference type="AlphaFoldDB" id="A0A833VVX8"/>